<keyword evidence="2" id="KW-0808">Transferase</keyword>
<dbReference type="OrthoDB" id="10264306at2759"/>
<name>A0A9P6L669_9AGAM</name>
<dbReference type="InterPro" id="IPR015424">
    <property type="entry name" value="PyrdxlP-dep_Trfase"/>
</dbReference>
<organism evidence="2 3">
    <name type="scientific">Thelephora terrestris</name>
    <dbReference type="NCBI Taxonomy" id="56493"/>
    <lineage>
        <taxon>Eukaryota</taxon>
        <taxon>Fungi</taxon>
        <taxon>Dikarya</taxon>
        <taxon>Basidiomycota</taxon>
        <taxon>Agaricomycotina</taxon>
        <taxon>Agaricomycetes</taxon>
        <taxon>Thelephorales</taxon>
        <taxon>Thelephoraceae</taxon>
        <taxon>Thelephora</taxon>
    </lineage>
</organism>
<dbReference type="PANTHER" id="PTHR14237">
    <property type="entry name" value="MOLYBDOPTERIN COFACTOR SULFURASE MOSC"/>
    <property type="match status" value="1"/>
</dbReference>
<dbReference type="Gene3D" id="3.90.1150.10">
    <property type="entry name" value="Aspartate Aminotransferase, domain 1"/>
    <property type="match status" value="1"/>
</dbReference>
<dbReference type="InterPro" id="IPR015422">
    <property type="entry name" value="PyrdxlP-dep_Trfase_small"/>
</dbReference>
<reference evidence="2" key="1">
    <citation type="journal article" date="2020" name="Nat. Commun.">
        <title>Large-scale genome sequencing of mycorrhizal fungi provides insights into the early evolution of symbiotic traits.</title>
        <authorList>
            <person name="Miyauchi S."/>
            <person name="Kiss E."/>
            <person name="Kuo A."/>
            <person name="Drula E."/>
            <person name="Kohler A."/>
            <person name="Sanchez-Garcia M."/>
            <person name="Morin E."/>
            <person name="Andreopoulos B."/>
            <person name="Barry K.W."/>
            <person name="Bonito G."/>
            <person name="Buee M."/>
            <person name="Carver A."/>
            <person name="Chen C."/>
            <person name="Cichocki N."/>
            <person name="Clum A."/>
            <person name="Culley D."/>
            <person name="Crous P.W."/>
            <person name="Fauchery L."/>
            <person name="Girlanda M."/>
            <person name="Hayes R.D."/>
            <person name="Keri Z."/>
            <person name="LaButti K."/>
            <person name="Lipzen A."/>
            <person name="Lombard V."/>
            <person name="Magnuson J."/>
            <person name="Maillard F."/>
            <person name="Murat C."/>
            <person name="Nolan M."/>
            <person name="Ohm R.A."/>
            <person name="Pangilinan J."/>
            <person name="Pereira M.F."/>
            <person name="Perotto S."/>
            <person name="Peter M."/>
            <person name="Pfister S."/>
            <person name="Riley R."/>
            <person name="Sitrit Y."/>
            <person name="Stielow J.B."/>
            <person name="Szollosi G."/>
            <person name="Zifcakova L."/>
            <person name="Stursova M."/>
            <person name="Spatafora J.W."/>
            <person name="Tedersoo L."/>
            <person name="Vaario L.M."/>
            <person name="Yamada A."/>
            <person name="Yan M."/>
            <person name="Wang P."/>
            <person name="Xu J."/>
            <person name="Bruns T."/>
            <person name="Baldrian P."/>
            <person name="Vilgalys R."/>
            <person name="Dunand C."/>
            <person name="Henrissat B."/>
            <person name="Grigoriev I.V."/>
            <person name="Hibbett D."/>
            <person name="Nagy L.G."/>
            <person name="Martin F.M."/>
        </authorList>
    </citation>
    <scope>NUCLEOTIDE SEQUENCE</scope>
    <source>
        <strain evidence="2">UH-Tt-Lm1</strain>
    </source>
</reference>
<gene>
    <name evidence="2" type="ORF">BJ322DRAFT_1142222</name>
</gene>
<comment type="caution">
    <text evidence="2">The sequence shown here is derived from an EMBL/GenBank/DDBJ whole genome shotgun (WGS) entry which is preliminary data.</text>
</comment>
<evidence type="ECO:0000259" key="1">
    <source>
        <dbReference type="Pfam" id="PF00266"/>
    </source>
</evidence>
<dbReference type="Pfam" id="PF00266">
    <property type="entry name" value="Aminotran_5"/>
    <property type="match status" value="1"/>
</dbReference>
<dbReference type="InterPro" id="IPR000192">
    <property type="entry name" value="Aminotrans_V_dom"/>
</dbReference>
<keyword evidence="3" id="KW-1185">Reference proteome</keyword>
<reference evidence="2" key="2">
    <citation type="submission" date="2020-11" db="EMBL/GenBank/DDBJ databases">
        <authorList>
            <consortium name="DOE Joint Genome Institute"/>
            <person name="Kuo A."/>
            <person name="Miyauchi S."/>
            <person name="Kiss E."/>
            <person name="Drula E."/>
            <person name="Kohler A."/>
            <person name="Sanchez-Garcia M."/>
            <person name="Andreopoulos B."/>
            <person name="Barry K.W."/>
            <person name="Bonito G."/>
            <person name="Buee M."/>
            <person name="Carver A."/>
            <person name="Chen C."/>
            <person name="Cichocki N."/>
            <person name="Clum A."/>
            <person name="Culley D."/>
            <person name="Crous P.W."/>
            <person name="Fauchery L."/>
            <person name="Girlanda M."/>
            <person name="Hayes R."/>
            <person name="Keri Z."/>
            <person name="Labutti K."/>
            <person name="Lipzen A."/>
            <person name="Lombard V."/>
            <person name="Magnuson J."/>
            <person name="Maillard F."/>
            <person name="Morin E."/>
            <person name="Murat C."/>
            <person name="Nolan M."/>
            <person name="Ohm R."/>
            <person name="Pangilinan J."/>
            <person name="Pereira M."/>
            <person name="Perotto S."/>
            <person name="Peter M."/>
            <person name="Riley R."/>
            <person name="Sitrit Y."/>
            <person name="Stielow B."/>
            <person name="Szollosi G."/>
            <person name="Zifcakova L."/>
            <person name="Stursova M."/>
            <person name="Spatafora J.W."/>
            <person name="Tedersoo L."/>
            <person name="Vaario L.-M."/>
            <person name="Yamada A."/>
            <person name="Yan M."/>
            <person name="Wang P."/>
            <person name="Xu J."/>
            <person name="Bruns T."/>
            <person name="Baldrian P."/>
            <person name="Vilgalys R."/>
            <person name="Henrissat B."/>
            <person name="Grigoriev I.V."/>
            <person name="Hibbett D."/>
            <person name="Nagy L.G."/>
            <person name="Martin F.M."/>
        </authorList>
    </citation>
    <scope>NUCLEOTIDE SEQUENCE</scope>
    <source>
        <strain evidence="2">UH-Tt-Lm1</strain>
    </source>
</reference>
<dbReference type="Proteomes" id="UP000736335">
    <property type="component" value="Unassembled WGS sequence"/>
</dbReference>
<dbReference type="EMBL" id="WIUZ02000009">
    <property type="protein sequence ID" value="KAF9783991.1"/>
    <property type="molecule type" value="Genomic_DNA"/>
</dbReference>
<dbReference type="SUPFAM" id="SSF53383">
    <property type="entry name" value="PLP-dependent transferases"/>
    <property type="match status" value="1"/>
</dbReference>
<evidence type="ECO:0000313" key="3">
    <source>
        <dbReference type="Proteomes" id="UP000736335"/>
    </source>
</evidence>
<proteinExistence type="predicted"/>
<accession>A0A9P6L669</accession>
<dbReference type="AlphaFoldDB" id="A0A9P6L669"/>
<dbReference type="Gene3D" id="3.40.640.10">
    <property type="entry name" value="Type I PLP-dependent aspartate aminotransferase-like (Major domain)"/>
    <property type="match status" value="1"/>
</dbReference>
<protein>
    <submittedName>
        <fullName evidence="2">PLP-dependent transferase</fullName>
    </submittedName>
</protein>
<feature type="domain" description="Aminotransferase class V" evidence="1">
    <location>
        <begin position="122"/>
        <end position="399"/>
    </location>
</feature>
<dbReference type="GO" id="GO:0008265">
    <property type="term" value="F:molybdenum cofactor sulfurtransferase activity"/>
    <property type="evidence" value="ECO:0007669"/>
    <property type="project" value="TreeGrafter"/>
</dbReference>
<evidence type="ECO:0000313" key="2">
    <source>
        <dbReference type="EMBL" id="KAF9783991.1"/>
    </source>
</evidence>
<sequence>MGICHSAHEPSFNDSEPLSPRVVGRKHSLILSHLASTAISAHSQETIVDPPEKGFPVERKDHYISLPPPLFDERLVTADLVQSDSSTAYKSFLQQYPEYKLTWLLDSLRKSDFTRLDKSGEIYVDYMGGALYPESLVRMHSAFLQGNILGNTHSVNSSSQLSADCVREARESVLAFFRAPPEYTVIFTANATAAMKLVGESFPFTKSGTYVLGADSHNSLHGIREFAHKADAHVVYVESTAQGGLNESCTKSILMTHRPRSKGGAKALFALTGSSNVSNSKNPLSLINYAASLGYSTLLDAAALAPYSTISLWETPVDAMAVSFYKMFGFPTGVGALVVKKSFLSQLKRPWFSGGNVDVVQVPGRLVTRAHELHEQFEDGTVNYALLSAVTDGLRLLSAYMPFLPLRLSCLTRYLVFSLLKIRHDSTGRPVVRILSRRPNARLKAIGEQADTASTVSLIFLSPSGEMLPNSFIEYAATTSKISLRTGCMCNPGGVAAMLGFTNDMKKLYEGVTLKDFERLVGRELGVVRISLGLVSNFLDVWQVLRFVEDIIGCQERREDVWKQWKKQKGFTEGADTRQVGQAF</sequence>
<dbReference type="InterPro" id="IPR015421">
    <property type="entry name" value="PyrdxlP-dep_Trfase_major"/>
</dbReference>
<dbReference type="PANTHER" id="PTHR14237:SF80">
    <property type="entry name" value="MOLYBDENUM COFACTOR SULFURASE"/>
    <property type="match status" value="1"/>
</dbReference>
<dbReference type="GO" id="GO:0043545">
    <property type="term" value="P:molybdopterin cofactor metabolic process"/>
    <property type="evidence" value="ECO:0007669"/>
    <property type="project" value="TreeGrafter"/>
</dbReference>